<name>A0A427AIJ0_ENSVE</name>
<evidence type="ECO:0000256" key="1">
    <source>
        <dbReference type="SAM" id="MobiDB-lite"/>
    </source>
</evidence>
<dbReference type="EMBL" id="AMZH03002311">
    <property type="protein sequence ID" value="RRT76020.1"/>
    <property type="molecule type" value="Genomic_DNA"/>
</dbReference>
<gene>
    <name evidence="2" type="ORF">B296_00030642</name>
</gene>
<feature type="region of interest" description="Disordered" evidence="1">
    <location>
        <begin position="1"/>
        <end position="107"/>
    </location>
</feature>
<dbReference type="AlphaFoldDB" id="A0A427AIJ0"/>
<reference evidence="2 3" key="1">
    <citation type="journal article" date="2014" name="Agronomy (Basel)">
        <title>A Draft Genome Sequence for Ensete ventricosum, the Drought-Tolerant Tree Against Hunger.</title>
        <authorList>
            <person name="Harrison J."/>
            <person name="Moore K.A."/>
            <person name="Paszkiewicz K."/>
            <person name="Jones T."/>
            <person name="Grant M."/>
            <person name="Ambacheew D."/>
            <person name="Muzemil S."/>
            <person name="Studholme D.J."/>
        </authorList>
    </citation>
    <scope>NUCLEOTIDE SEQUENCE [LARGE SCALE GENOMIC DNA]</scope>
</reference>
<protein>
    <submittedName>
        <fullName evidence="2">Uncharacterized protein</fullName>
    </submittedName>
</protein>
<dbReference type="Proteomes" id="UP000287651">
    <property type="component" value="Unassembled WGS sequence"/>
</dbReference>
<accession>A0A427AIJ0</accession>
<proteinExistence type="predicted"/>
<evidence type="ECO:0000313" key="3">
    <source>
        <dbReference type="Proteomes" id="UP000287651"/>
    </source>
</evidence>
<organism evidence="2 3">
    <name type="scientific">Ensete ventricosum</name>
    <name type="common">Abyssinian banana</name>
    <name type="synonym">Musa ensete</name>
    <dbReference type="NCBI Taxonomy" id="4639"/>
    <lineage>
        <taxon>Eukaryota</taxon>
        <taxon>Viridiplantae</taxon>
        <taxon>Streptophyta</taxon>
        <taxon>Embryophyta</taxon>
        <taxon>Tracheophyta</taxon>
        <taxon>Spermatophyta</taxon>
        <taxon>Magnoliopsida</taxon>
        <taxon>Liliopsida</taxon>
        <taxon>Zingiberales</taxon>
        <taxon>Musaceae</taxon>
        <taxon>Ensete</taxon>
    </lineage>
</organism>
<feature type="compositionally biased region" description="Polar residues" evidence="1">
    <location>
        <begin position="51"/>
        <end position="67"/>
    </location>
</feature>
<sequence>MPIPTPPGVRRGSTLRRWPKGRATADGEKTRPSTTRMGQGCSMGYRIESGTEITHNHQQSKPGSTCCSERKNLAPVLHGANNPRRGHSQDVGGVAEARLPRRNPGNT</sequence>
<evidence type="ECO:0000313" key="2">
    <source>
        <dbReference type="EMBL" id="RRT76020.1"/>
    </source>
</evidence>
<comment type="caution">
    <text evidence="2">The sequence shown here is derived from an EMBL/GenBank/DDBJ whole genome shotgun (WGS) entry which is preliminary data.</text>
</comment>